<organism evidence="1 2">
    <name type="scientific">Jimgerdemannia flammicorona</name>
    <dbReference type="NCBI Taxonomy" id="994334"/>
    <lineage>
        <taxon>Eukaryota</taxon>
        <taxon>Fungi</taxon>
        <taxon>Fungi incertae sedis</taxon>
        <taxon>Mucoromycota</taxon>
        <taxon>Mucoromycotina</taxon>
        <taxon>Endogonomycetes</taxon>
        <taxon>Endogonales</taxon>
        <taxon>Endogonaceae</taxon>
        <taxon>Jimgerdemannia</taxon>
    </lineage>
</organism>
<name>A0A433D6W9_9FUNG</name>
<dbReference type="Proteomes" id="UP000268093">
    <property type="component" value="Unassembled WGS sequence"/>
</dbReference>
<dbReference type="GO" id="GO:0016705">
    <property type="term" value="F:oxidoreductase activity, acting on paired donors, with incorporation or reduction of molecular oxygen"/>
    <property type="evidence" value="ECO:0007669"/>
    <property type="project" value="InterPro"/>
</dbReference>
<dbReference type="GO" id="GO:0004497">
    <property type="term" value="F:monooxygenase activity"/>
    <property type="evidence" value="ECO:0007669"/>
    <property type="project" value="UniProtKB-KW"/>
</dbReference>
<dbReference type="InterPro" id="IPR002401">
    <property type="entry name" value="Cyt_P450_E_grp-I"/>
</dbReference>
<dbReference type="InterPro" id="IPR001128">
    <property type="entry name" value="Cyt_P450"/>
</dbReference>
<evidence type="ECO:0000313" key="2">
    <source>
        <dbReference type="Proteomes" id="UP000268093"/>
    </source>
</evidence>
<dbReference type="PANTHER" id="PTHR46300">
    <property type="entry name" value="P450, PUTATIVE (EUROFUNG)-RELATED-RELATED"/>
    <property type="match status" value="1"/>
</dbReference>
<protein>
    <submittedName>
        <fullName evidence="1">Cytochrome P450</fullName>
    </submittedName>
</protein>
<accession>A0A433D6W9</accession>
<dbReference type="GO" id="GO:0005789">
    <property type="term" value="C:endoplasmic reticulum membrane"/>
    <property type="evidence" value="ECO:0007669"/>
    <property type="project" value="UniProtKB-SubCell"/>
</dbReference>
<gene>
    <name evidence="1" type="ORF">BC936DRAFT_146711</name>
</gene>
<dbReference type="InterPro" id="IPR036396">
    <property type="entry name" value="Cyt_P450_sf"/>
</dbReference>
<keyword evidence="2" id="KW-1185">Reference proteome</keyword>
<dbReference type="GO" id="GO:0005506">
    <property type="term" value="F:iron ion binding"/>
    <property type="evidence" value="ECO:0007669"/>
    <property type="project" value="InterPro"/>
</dbReference>
<comment type="caution">
    <text evidence="1">The sequence shown here is derived from an EMBL/GenBank/DDBJ whole genome shotgun (WGS) entry which is preliminary data.</text>
</comment>
<dbReference type="PANTHER" id="PTHR46300:SF5">
    <property type="entry name" value="CYTOCHROME P450"/>
    <property type="match status" value="1"/>
</dbReference>
<dbReference type="InterPro" id="IPR050364">
    <property type="entry name" value="Cytochrome_P450_fung"/>
</dbReference>
<dbReference type="SUPFAM" id="SSF48264">
    <property type="entry name" value="Cytochrome P450"/>
    <property type="match status" value="1"/>
</dbReference>
<dbReference type="Gene3D" id="1.10.630.10">
    <property type="entry name" value="Cytochrome P450"/>
    <property type="match status" value="1"/>
</dbReference>
<dbReference type="Pfam" id="PF00067">
    <property type="entry name" value="p450"/>
    <property type="match status" value="1"/>
</dbReference>
<reference evidence="1 2" key="1">
    <citation type="journal article" date="2018" name="New Phytol.">
        <title>Phylogenomics of Endogonaceae and evolution of mycorrhizas within Mucoromycota.</title>
        <authorList>
            <person name="Chang Y."/>
            <person name="Desiro A."/>
            <person name="Na H."/>
            <person name="Sandor L."/>
            <person name="Lipzen A."/>
            <person name="Clum A."/>
            <person name="Barry K."/>
            <person name="Grigoriev I.V."/>
            <person name="Martin F.M."/>
            <person name="Stajich J.E."/>
            <person name="Smith M.E."/>
            <person name="Bonito G."/>
            <person name="Spatafora J.W."/>
        </authorList>
    </citation>
    <scope>NUCLEOTIDE SEQUENCE [LARGE SCALE GENOMIC DNA]</scope>
    <source>
        <strain evidence="1 2">GMNB39</strain>
    </source>
</reference>
<dbReference type="PRINTS" id="PR00463">
    <property type="entry name" value="EP450I"/>
</dbReference>
<dbReference type="EMBL" id="RBNI01005535">
    <property type="protein sequence ID" value="RUP46622.1"/>
    <property type="molecule type" value="Genomic_DNA"/>
</dbReference>
<dbReference type="PROSITE" id="PS00086">
    <property type="entry name" value="CYTOCHROME_P450"/>
    <property type="match status" value="1"/>
</dbReference>
<dbReference type="InterPro" id="IPR017972">
    <property type="entry name" value="Cyt_P450_CS"/>
</dbReference>
<sequence>MLTIQPSSPSKTYLLVASGILAVLAIRRLAEASRRAKIDAALPPSPPGLPIIGNIHQLSGNPPEIVFTEMSKELGPIFTLKMGVQRWIVLNSIEVVKDLIVERGTIYSSRSLSDVSIALARGDQGAQIPFMTYGEEWKEIRRIAHSALTKTKINNYQRTINVRTNAMLKSLYEASRSSPDSAVNPAEIFDFYTVSTIFAIIYGVDIEPNDERIKKCNQVGHDVLMLITPSEQLAEFLPVLKILRRETLRRAIQVRDNLERFWGEQVFGLKKRLQEGTTIESVMGQIMTSRGSEHLSDLQLTHIGSVLSFAGSEAMSITMRWLCAVLAHYPEVQEKAFAEIEHVVGHNRLPNESDEERLQYVQCIILEILRYRAAAPVSIPHATSKDDTYRGYTIPKGTTIVINIHAIHHDPKRYPNPEVFSPERHMDYVLTTNKSTPEFSERPHLAFSTGRRVCVGMNVAERVLFIGIVRFLACFRVEFATDARGERVPVEIVKYKVGNGATCIPLQYKVKIVPRHGGVAGLVGSEL</sequence>
<evidence type="ECO:0000313" key="1">
    <source>
        <dbReference type="EMBL" id="RUP46622.1"/>
    </source>
</evidence>
<proteinExistence type="predicted"/>
<dbReference type="PRINTS" id="PR00385">
    <property type="entry name" value="P450"/>
</dbReference>
<dbReference type="OrthoDB" id="1055148at2759"/>
<dbReference type="GO" id="GO:0020037">
    <property type="term" value="F:heme binding"/>
    <property type="evidence" value="ECO:0007669"/>
    <property type="project" value="InterPro"/>
</dbReference>